<dbReference type="Proteomes" id="UP000887564">
    <property type="component" value="Unplaced"/>
</dbReference>
<proteinExistence type="predicted"/>
<organism evidence="1 2">
    <name type="scientific">Parascaris equorum</name>
    <name type="common">Equine roundworm</name>
    <dbReference type="NCBI Taxonomy" id="6256"/>
    <lineage>
        <taxon>Eukaryota</taxon>
        <taxon>Metazoa</taxon>
        <taxon>Ecdysozoa</taxon>
        <taxon>Nematoda</taxon>
        <taxon>Chromadorea</taxon>
        <taxon>Rhabditida</taxon>
        <taxon>Spirurina</taxon>
        <taxon>Ascaridomorpha</taxon>
        <taxon>Ascaridoidea</taxon>
        <taxon>Ascarididae</taxon>
        <taxon>Parascaris</taxon>
    </lineage>
</organism>
<dbReference type="AlphaFoldDB" id="A0A914R964"/>
<name>A0A914R964_PAREQ</name>
<evidence type="ECO:0000313" key="1">
    <source>
        <dbReference type="Proteomes" id="UP000887564"/>
    </source>
</evidence>
<dbReference type="WBParaSite" id="PEQ_0000320201-mRNA-1">
    <property type="protein sequence ID" value="PEQ_0000320201-mRNA-1"/>
    <property type="gene ID" value="PEQ_0000320201"/>
</dbReference>
<evidence type="ECO:0000313" key="2">
    <source>
        <dbReference type="WBParaSite" id="PEQ_0000320201-mRNA-1"/>
    </source>
</evidence>
<accession>A0A914R964</accession>
<protein>
    <submittedName>
        <fullName evidence="2">Uncharacterized protein</fullName>
    </submittedName>
</protein>
<reference evidence="2" key="1">
    <citation type="submission" date="2022-11" db="UniProtKB">
        <authorList>
            <consortium name="WormBaseParasite"/>
        </authorList>
    </citation>
    <scope>IDENTIFICATION</scope>
</reference>
<sequence length="76" mass="8750">MQCDVRWLKDHPNRFICLSPDYFALFQVEEDFKTKLLADFPALKNALELPCEVARPVVHLDFNPTSQLHLAACFDG</sequence>
<keyword evidence="1" id="KW-1185">Reference proteome</keyword>